<dbReference type="PANTHER" id="PTHR42852:SF13">
    <property type="entry name" value="PROTEIN DIPZ"/>
    <property type="match status" value="1"/>
</dbReference>
<dbReference type="AlphaFoldDB" id="A0A838BBW0"/>
<dbReference type="PROSITE" id="PS51352">
    <property type="entry name" value="THIOREDOXIN_2"/>
    <property type="match status" value="1"/>
</dbReference>
<dbReference type="Gene3D" id="3.40.30.10">
    <property type="entry name" value="Glutaredoxin"/>
    <property type="match status" value="1"/>
</dbReference>
<dbReference type="CDD" id="cd02966">
    <property type="entry name" value="TlpA_like_family"/>
    <property type="match status" value="1"/>
</dbReference>
<feature type="signal peptide" evidence="4">
    <location>
        <begin position="1"/>
        <end position="23"/>
    </location>
</feature>
<dbReference type="Pfam" id="PF08534">
    <property type="entry name" value="Redoxin"/>
    <property type="match status" value="1"/>
</dbReference>
<dbReference type="InterPro" id="IPR013766">
    <property type="entry name" value="Thioredoxin_domain"/>
</dbReference>
<dbReference type="GO" id="GO:0015036">
    <property type="term" value="F:disulfide oxidoreductase activity"/>
    <property type="evidence" value="ECO:0007669"/>
    <property type="project" value="UniProtKB-ARBA"/>
</dbReference>
<name>A0A838BBW0_9HYPH</name>
<dbReference type="SUPFAM" id="SSF52833">
    <property type="entry name" value="Thioredoxin-like"/>
    <property type="match status" value="1"/>
</dbReference>
<dbReference type="InterPro" id="IPR036249">
    <property type="entry name" value="Thioredoxin-like_sf"/>
</dbReference>
<evidence type="ECO:0000313" key="7">
    <source>
        <dbReference type="Proteomes" id="UP000558284"/>
    </source>
</evidence>
<evidence type="ECO:0000256" key="2">
    <source>
        <dbReference type="ARBA" id="ARBA00022748"/>
    </source>
</evidence>
<sequence>MVISRVTMAIFGALLAAALPASAAEAPQNFAVVDTPAAVPEIGFTDAAGQPRTLADYSGRVVLLNIWATWCAPCRKEMPTLDRLQAKLGGQGFEVVALSMDRKGPDAVKKFFTEIGIEHLEVNIDTSAKAMFTLGAVGLPMTLLIDRDGKEIGRLIGSAEWDAPDMVDFIRGRIAANPERK</sequence>
<evidence type="ECO:0000313" key="6">
    <source>
        <dbReference type="EMBL" id="MBA1143401.1"/>
    </source>
</evidence>
<comment type="subcellular location">
    <subcellularLocation>
        <location evidence="1">Cell envelope</location>
    </subcellularLocation>
</comment>
<evidence type="ECO:0000256" key="1">
    <source>
        <dbReference type="ARBA" id="ARBA00004196"/>
    </source>
</evidence>
<evidence type="ECO:0000259" key="5">
    <source>
        <dbReference type="PROSITE" id="PS51352"/>
    </source>
</evidence>
<proteinExistence type="predicted"/>
<reference evidence="6 7" key="1">
    <citation type="submission" date="2020-07" db="EMBL/GenBank/DDBJ databases">
        <title>Definition of the novel symbiovar canariense within Mesorhizobium novociceri, a new species of genus Mesorhizobium nodulating Cicer canariense in the Caldera de Taburiente National Park (La Palma, Canary Islands).</title>
        <authorList>
            <person name="Leon-Barrios M."/>
            <person name="Perez-Yepez J."/>
            <person name="Flores-Felix J.D."/>
            <person name="Ramirez-Baena M.H."/>
            <person name="Pulido-Suarez L."/>
            <person name="Igual J.M."/>
            <person name="Velazquez E."/>
            <person name="Peix A."/>
        </authorList>
    </citation>
    <scope>NUCLEOTIDE SEQUENCE [LARGE SCALE GENOMIC DNA]</scope>
    <source>
        <strain evidence="6 7">CCANP35</strain>
    </source>
</reference>
<dbReference type="InterPro" id="IPR050553">
    <property type="entry name" value="Thioredoxin_ResA/DsbE_sf"/>
</dbReference>
<gene>
    <name evidence="6" type="ORF">H0241_24570</name>
</gene>
<keyword evidence="4" id="KW-0732">Signal</keyword>
<evidence type="ECO:0000256" key="4">
    <source>
        <dbReference type="SAM" id="SignalP"/>
    </source>
</evidence>
<accession>A0A838BBW0</accession>
<dbReference type="PROSITE" id="PS00194">
    <property type="entry name" value="THIOREDOXIN_1"/>
    <property type="match status" value="1"/>
</dbReference>
<feature type="chain" id="PRO_5032823039" evidence="4">
    <location>
        <begin position="24"/>
        <end position="181"/>
    </location>
</feature>
<protein>
    <submittedName>
        <fullName evidence="6">TlpA family protein disulfide reductase</fullName>
    </submittedName>
</protein>
<dbReference type="GO" id="GO:0017004">
    <property type="term" value="P:cytochrome complex assembly"/>
    <property type="evidence" value="ECO:0007669"/>
    <property type="project" value="UniProtKB-KW"/>
</dbReference>
<feature type="domain" description="Thioredoxin" evidence="5">
    <location>
        <begin position="33"/>
        <end position="175"/>
    </location>
</feature>
<dbReference type="PANTHER" id="PTHR42852">
    <property type="entry name" value="THIOL:DISULFIDE INTERCHANGE PROTEIN DSBE"/>
    <property type="match status" value="1"/>
</dbReference>
<dbReference type="InterPro" id="IPR013740">
    <property type="entry name" value="Redoxin"/>
</dbReference>
<keyword evidence="2" id="KW-0201">Cytochrome c-type biogenesis</keyword>
<comment type="caution">
    <text evidence="6">The sequence shown here is derived from an EMBL/GenBank/DDBJ whole genome shotgun (WGS) entry which is preliminary data.</text>
</comment>
<organism evidence="6 7">
    <name type="scientific">Mesorhizobium neociceri</name>
    <dbReference type="NCBI Taxonomy" id="1307853"/>
    <lineage>
        <taxon>Bacteria</taxon>
        <taxon>Pseudomonadati</taxon>
        <taxon>Pseudomonadota</taxon>
        <taxon>Alphaproteobacteria</taxon>
        <taxon>Hyphomicrobiales</taxon>
        <taxon>Phyllobacteriaceae</taxon>
        <taxon>Mesorhizobium</taxon>
    </lineage>
</organism>
<dbReference type="EMBL" id="JACDTY010000014">
    <property type="protein sequence ID" value="MBA1143401.1"/>
    <property type="molecule type" value="Genomic_DNA"/>
</dbReference>
<dbReference type="Proteomes" id="UP000558284">
    <property type="component" value="Unassembled WGS sequence"/>
</dbReference>
<keyword evidence="3" id="KW-0676">Redox-active center</keyword>
<keyword evidence="7" id="KW-1185">Reference proteome</keyword>
<evidence type="ECO:0000256" key="3">
    <source>
        <dbReference type="ARBA" id="ARBA00023284"/>
    </source>
</evidence>
<dbReference type="GO" id="GO:0030313">
    <property type="term" value="C:cell envelope"/>
    <property type="evidence" value="ECO:0007669"/>
    <property type="project" value="UniProtKB-SubCell"/>
</dbReference>
<dbReference type="InterPro" id="IPR017937">
    <property type="entry name" value="Thioredoxin_CS"/>
</dbReference>